<keyword evidence="2" id="KW-1185">Reference proteome</keyword>
<organism evidence="1 2">
    <name type="scientific">Shimia thalassica</name>
    <dbReference type="NCBI Taxonomy" id="1715693"/>
    <lineage>
        <taxon>Bacteria</taxon>
        <taxon>Pseudomonadati</taxon>
        <taxon>Pseudomonadota</taxon>
        <taxon>Alphaproteobacteria</taxon>
        <taxon>Rhodobacterales</taxon>
        <taxon>Roseobacteraceae</taxon>
    </lineage>
</organism>
<evidence type="ECO:0008006" key="3">
    <source>
        <dbReference type="Google" id="ProtNLM"/>
    </source>
</evidence>
<reference evidence="2" key="1">
    <citation type="submission" date="2015-09" db="EMBL/GenBank/DDBJ databases">
        <authorList>
            <person name="Rodrigo-Torres Lidia"/>
            <person name="Arahal R.David."/>
        </authorList>
    </citation>
    <scope>NUCLEOTIDE SEQUENCE [LARGE SCALE GENOMIC DNA]</scope>
    <source>
        <strain evidence="2">CECT 7735</strain>
    </source>
</reference>
<dbReference type="RefSeq" id="WP_058310968.1">
    <property type="nucleotide sequence ID" value="NZ_CYTW01000001.1"/>
</dbReference>
<dbReference type="InterPro" id="IPR046237">
    <property type="entry name" value="DUF6270"/>
</dbReference>
<name>A0A0P1I7T8_9RHOB</name>
<dbReference type="AlphaFoldDB" id="A0A0P1I7T8"/>
<evidence type="ECO:0000313" key="1">
    <source>
        <dbReference type="EMBL" id="CUJ95600.1"/>
    </source>
</evidence>
<dbReference type="STRING" id="1715693.PH7735_01890"/>
<dbReference type="GeneID" id="83880928"/>
<proteinExistence type="predicted"/>
<dbReference type="EMBL" id="CYTW01000001">
    <property type="protein sequence ID" value="CUJ95600.1"/>
    <property type="molecule type" value="Genomic_DNA"/>
</dbReference>
<accession>A0A0P1I7T8</accession>
<dbReference type="Pfam" id="PF19786">
    <property type="entry name" value="DUF6270"/>
    <property type="match status" value="1"/>
</dbReference>
<protein>
    <recommendedName>
        <fullName evidence="3">GSCFA family protein</fullName>
    </recommendedName>
</protein>
<dbReference type="Proteomes" id="UP000051870">
    <property type="component" value="Unassembled WGS sequence"/>
</dbReference>
<evidence type="ECO:0000313" key="2">
    <source>
        <dbReference type="Proteomes" id="UP000051870"/>
    </source>
</evidence>
<sequence>MTQFPVYILGSCATRDAFDFDFAKDFDLKSYLARTSFASLAGKPLVDTDILDGIQSSFQKRMVRADMDKSFLALAANYASGAVVIDLVDDRFRLNLFEDGASHTLSAEYGKVAKNARFKPERAVSNTSMAYRDLWAQGLAKVAAVLKANKGIKVYVNCLYFVFPQVPGPYSQERIDKMNRYLAKAYDALETTFGEEAMIRYPADRITVDPDHKWGSAPFHYSEETYRYFVDELRRRMAANLAKSA</sequence>
<gene>
    <name evidence="1" type="ORF">PH7735_01890</name>
</gene>